<proteinExistence type="predicted"/>
<organism evidence="1 2">
    <name type="scientific">Methylobacterium longum</name>
    <dbReference type="NCBI Taxonomy" id="767694"/>
    <lineage>
        <taxon>Bacteria</taxon>
        <taxon>Pseudomonadati</taxon>
        <taxon>Pseudomonadota</taxon>
        <taxon>Alphaproteobacteria</taxon>
        <taxon>Hyphomicrobiales</taxon>
        <taxon>Methylobacteriaceae</taxon>
        <taxon>Methylobacterium</taxon>
    </lineage>
</organism>
<reference evidence="2" key="1">
    <citation type="journal article" date="2019" name="Int. J. Syst. Evol. Microbiol.">
        <title>The Global Catalogue of Microorganisms (GCM) 10K type strain sequencing project: providing services to taxonomists for standard genome sequencing and annotation.</title>
        <authorList>
            <consortium name="The Broad Institute Genomics Platform"/>
            <consortium name="The Broad Institute Genome Sequencing Center for Infectious Disease"/>
            <person name="Wu L."/>
            <person name="Ma J."/>
        </authorList>
    </citation>
    <scope>NUCLEOTIDE SEQUENCE [LARGE SCALE GENOMIC DNA]</scope>
    <source>
        <strain evidence="2">CECT 7806</strain>
    </source>
</reference>
<dbReference type="EMBL" id="JAUFPT010000140">
    <property type="protein sequence ID" value="MDN3575072.1"/>
    <property type="molecule type" value="Genomic_DNA"/>
</dbReference>
<evidence type="ECO:0000313" key="1">
    <source>
        <dbReference type="EMBL" id="MDN3575072.1"/>
    </source>
</evidence>
<dbReference type="RefSeq" id="WP_238293424.1">
    <property type="nucleotide sequence ID" value="NZ_BPQS01000069.1"/>
</dbReference>
<comment type="caution">
    <text evidence="1">The sequence shown here is derived from an EMBL/GenBank/DDBJ whole genome shotgun (WGS) entry which is preliminary data.</text>
</comment>
<name>A0ABT8AYL0_9HYPH</name>
<evidence type="ECO:0000313" key="2">
    <source>
        <dbReference type="Proteomes" id="UP001244297"/>
    </source>
</evidence>
<gene>
    <name evidence="1" type="ORF">QWZ18_31305</name>
</gene>
<sequence length="148" mass="16741">MTQARPIPQKVVRLVPMLGSTVDHEALSAARAIGRVLDREGLGFTDLANAIATGETRSIEAAPAPRPDCPRDPIPPFNVYAFRRSYTPRQEVEHRARVRFCQDRAWRLTDWERGFLNNIARQHGNLTIRQGDLLAALTDRLDMEARRA</sequence>
<protein>
    <submittedName>
        <fullName evidence="1">Uncharacterized protein</fullName>
    </submittedName>
</protein>
<keyword evidence="2" id="KW-1185">Reference proteome</keyword>
<accession>A0ABT8AYL0</accession>
<dbReference type="Proteomes" id="UP001244297">
    <property type="component" value="Unassembled WGS sequence"/>
</dbReference>